<name>A0A183U1Q7_TOXCA</name>
<dbReference type="SMART" id="SM00595">
    <property type="entry name" value="MADF"/>
    <property type="match status" value="1"/>
</dbReference>
<evidence type="ECO:0000259" key="2">
    <source>
        <dbReference type="PROSITE" id="PS51029"/>
    </source>
</evidence>
<protein>
    <submittedName>
        <fullName evidence="5">MADF domain-containing protein</fullName>
    </submittedName>
</protein>
<dbReference type="Proteomes" id="UP000050794">
    <property type="component" value="Unassembled WGS sequence"/>
</dbReference>
<dbReference type="PANTHER" id="PTHR12243:SF67">
    <property type="entry name" value="COREPRESSOR OF PANGOLIN, ISOFORM A-RELATED"/>
    <property type="match status" value="1"/>
</dbReference>
<evidence type="ECO:0000313" key="3">
    <source>
        <dbReference type="EMBL" id="VDM28060.1"/>
    </source>
</evidence>
<feature type="compositionally biased region" description="Low complexity" evidence="1">
    <location>
        <begin position="114"/>
        <end position="131"/>
    </location>
</feature>
<dbReference type="GO" id="GO:0005634">
    <property type="term" value="C:nucleus"/>
    <property type="evidence" value="ECO:0007669"/>
    <property type="project" value="TreeGrafter"/>
</dbReference>
<dbReference type="AlphaFoldDB" id="A0A183U1Q7"/>
<dbReference type="PANTHER" id="PTHR12243">
    <property type="entry name" value="MADF DOMAIN TRANSCRIPTION FACTOR"/>
    <property type="match status" value="1"/>
</dbReference>
<dbReference type="GO" id="GO:0006357">
    <property type="term" value="P:regulation of transcription by RNA polymerase II"/>
    <property type="evidence" value="ECO:0007669"/>
    <property type="project" value="TreeGrafter"/>
</dbReference>
<evidence type="ECO:0000256" key="1">
    <source>
        <dbReference type="SAM" id="MobiDB-lite"/>
    </source>
</evidence>
<feature type="region of interest" description="Disordered" evidence="1">
    <location>
        <begin position="88"/>
        <end position="168"/>
    </location>
</feature>
<sequence>MAGSASTTVGASASSPQDENFVRRLIEAVKGQPCLYNPNHEHYGNKHSSAQYRCRVWQKLCQDLGFTEDAHALQMQWKRIRDRYVRERRKRRSANTNENLSHQDGAVSRERHPSGGSTCSTSSGSTNSAASRHYEMMRNEKVISGENREQSSREKGQRGHQTFKKVRE</sequence>
<feature type="domain" description="MADF" evidence="2">
    <location>
        <begin position="24"/>
        <end position="114"/>
    </location>
</feature>
<proteinExistence type="predicted"/>
<reference evidence="5" key="1">
    <citation type="submission" date="2016-06" db="UniProtKB">
        <authorList>
            <consortium name="WormBaseParasite"/>
        </authorList>
    </citation>
    <scope>IDENTIFICATION</scope>
</reference>
<accession>A0A183U1Q7</accession>
<keyword evidence="4" id="KW-1185">Reference proteome</keyword>
<organism evidence="4 5">
    <name type="scientific">Toxocara canis</name>
    <name type="common">Canine roundworm</name>
    <dbReference type="NCBI Taxonomy" id="6265"/>
    <lineage>
        <taxon>Eukaryota</taxon>
        <taxon>Metazoa</taxon>
        <taxon>Ecdysozoa</taxon>
        <taxon>Nematoda</taxon>
        <taxon>Chromadorea</taxon>
        <taxon>Rhabditida</taxon>
        <taxon>Spirurina</taxon>
        <taxon>Ascaridomorpha</taxon>
        <taxon>Ascaridoidea</taxon>
        <taxon>Toxocaridae</taxon>
        <taxon>Toxocara</taxon>
    </lineage>
</organism>
<dbReference type="InterPro" id="IPR039353">
    <property type="entry name" value="TF_Adf1"/>
</dbReference>
<dbReference type="EMBL" id="UYWY01002428">
    <property type="protein sequence ID" value="VDM28060.1"/>
    <property type="molecule type" value="Genomic_DNA"/>
</dbReference>
<reference evidence="3 4" key="2">
    <citation type="submission" date="2018-11" db="EMBL/GenBank/DDBJ databases">
        <authorList>
            <consortium name="Pathogen Informatics"/>
        </authorList>
    </citation>
    <scope>NUCLEOTIDE SEQUENCE [LARGE SCALE GENOMIC DNA]</scope>
</reference>
<dbReference type="PROSITE" id="PS51029">
    <property type="entry name" value="MADF"/>
    <property type="match status" value="1"/>
</dbReference>
<dbReference type="GO" id="GO:0005667">
    <property type="term" value="C:transcription regulator complex"/>
    <property type="evidence" value="ECO:0007669"/>
    <property type="project" value="TreeGrafter"/>
</dbReference>
<dbReference type="InterPro" id="IPR006578">
    <property type="entry name" value="MADF-dom"/>
</dbReference>
<gene>
    <name evidence="3" type="ORF">TCNE_LOCUS2428</name>
</gene>
<evidence type="ECO:0000313" key="4">
    <source>
        <dbReference type="Proteomes" id="UP000050794"/>
    </source>
</evidence>
<dbReference type="Pfam" id="PF10545">
    <property type="entry name" value="MADF_DNA_bdg"/>
    <property type="match status" value="1"/>
</dbReference>
<evidence type="ECO:0000313" key="5">
    <source>
        <dbReference type="WBParaSite" id="TCNE_0000242701-mRNA-1"/>
    </source>
</evidence>
<feature type="compositionally biased region" description="Basic and acidic residues" evidence="1">
    <location>
        <begin position="132"/>
        <end position="157"/>
    </location>
</feature>
<dbReference type="WBParaSite" id="TCNE_0000242701-mRNA-1">
    <property type="protein sequence ID" value="TCNE_0000242701-mRNA-1"/>
    <property type="gene ID" value="TCNE_0000242701"/>
</dbReference>